<name>A0ABD3XRC7_SINWO</name>
<feature type="region of interest" description="Disordered" evidence="1">
    <location>
        <begin position="109"/>
        <end position="129"/>
    </location>
</feature>
<comment type="caution">
    <text evidence="2">The sequence shown here is derived from an EMBL/GenBank/DDBJ whole genome shotgun (WGS) entry which is preliminary data.</text>
</comment>
<sequence length="129" mass="15194">MLFWIKSWYRDNEKQRKCSECNKIGYEPWDCAEKQPTKEWCYAATAARTLEKITNKGMDSNQEQSDKWQDIITKSKMPHKTPCIIVLTFITYNPFEALAVEETKEKEDKFVQTLQQSYNPNQLGRPHPG</sequence>
<protein>
    <recommendedName>
        <fullName evidence="4">Polyprotein</fullName>
    </recommendedName>
</protein>
<feature type="compositionally biased region" description="Polar residues" evidence="1">
    <location>
        <begin position="112"/>
        <end position="122"/>
    </location>
</feature>
<reference evidence="2 3" key="1">
    <citation type="submission" date="2024-11" db="EMBL/GenBank/DDBJ databases">
        <title>Chromosome-level genome assembly of the freshwater bivalve Anodonta woodiana.</title>
        <authorList>
            <person name="Chen X."/>
        </authorList>
    </citation>
    <scope>NUCLEOTIDE SEQUENCE [LARGE SCALE GENOMIC DNA]</scope>
    <source>
        <strain evidence="2">MN2024</strain>
        <tissue evidence="2">Gills</tissue>
    </source>
</reference>
<evidence type="ECO:0000313" key="2">
    <source>
        <dbReference type="EMBL" id="KAL3887533.1"/>
    </source>
</evidence>
<dbReference type="EMBL" id="JBJQND010000002">
    <property type="protein sequence ID" value="KAL3887533.1"/>
    <property type="molecule type" value="Genomic_DNA"/>
</dbReference>
<evidence type="ECO:0008006" key="4">
    <source>
        <dbReference type="Google" id="ProtNLM"/>
    </source>
</evidence>
<evidence type="ECO:0000256" key="1">
    <source>
        <dbReference type="SAM" id="MobiDB-lite"/>
    </source>
</evidence>
<proteinExistence type="predicted"/>
<dbReference type="Proteomes" id="UP001634394">
    <property type="component" value="Unassembled WGS sequence"/>
</dbReference>
<evidence type="ECO:0000313" key="3">
    <source>
        <dbReference type="Proteomes" id="UP001634394"/>
    </source>
</evidence>
<keyword evidence="3" id="KW-1185">Reference proteome</keyword>
<organism evidence="2 3">
    <name type="scientific">Sinanodonta woodiana</name>
    <name type="common">Chinese pond mussel</name>
    <name type="synonym">Anodonta woodiana</name>
    <dbReference type="NCBI Taxonomy" id="1069815"/>
    <lineage>
        <taxon>Eukaryota</taxon>
        <taxon>Metazoa</taxon>
        <taxon>Spiralia</taxon>
        <taxon>Lophotrochozoa</taxon>
        <taxon>Mollusca</taxon>
        <taxon>Bivalvia</taxon>
        <taxon>Autobranchia</taxon>
        <taxon>Heteroconchia</taxon>
        <taxon>Palaeoheterodonta</taxon>
        <taxon>Unionida</taxon>
        <taxon>Unionoidea</taxon>
        <taxon>Unionidae</taxon>
        <taxon>Unioninae</taxon>
        <taxon>Sinanodonta</taxon>
    </lineage>
</organism>
<gene>
    <name evidence="2" type="ORF">ACJMK2_027473</name>
</gene>
<accession>A0ABD3XRC7</accession>
<dbReference type="AlphaFoldDB" id="A0ABD3XRC7"/>